<feature type="transmembrane region" description="Helical" evidence="5">
    <location>
        <begin position="32"/>
        <end position="53"/>
    </location>
</feature>
<evidence type="ECO:0000256" key="3">
    <source>
        <dbReference type="ARBA" id="ARBA00022989"/>
    </source>
</evidence>
<evidence type="ECO:0000256" key="5">
    <source>
        <dbReference type="SAM" id="Phobius"/>
    </source>
</evidence>
<dbReference type="EMBL" id="MFDO01000018">
    <property type="protein sequence ID" value="OGE65382.1"/>
    <property type="molecule type" value="Genomic_DNA"/>
</dbReference>
<dbReference type="Proteomes" id="UP000178017">
    <property type="component" value="Unassembled WGS sequence"/>
</dbReference>
<evidence type="ECO:0000313" key="8">
    <source>
        <dbReference type="Proteomes" id="UP000178017"/>
    </source>
</evidence>
<keyword evidence="4 5" id="KW-0472">Membrane</keyword>
<evidence type="ECO:0000256" key="4">
    <source>
        <dbReference type="ARBA" id="ARBA00023136"/>
    </source>
</evidence>
<feature type="transmembrane region" description="Helical" evidence="5">
    <location>
        <begin position="176"/>
        <end position="193"/>
    </location>
</feature>
<dbReference type="InterPro" id="IPR051533">
    <property type="entry name" value="WaaL-like"/>
</dbReference>
<feature type="transmembrane region" description="Helical" evidence="5">
    <location>
        <begin position="65"/>
        <end position="84"/>
    </location>
</feature>
<dbReference type="PANTHER" id="PTHR37422:SF13">
    <property type="entry name" value="LIPOPOLYSACCHARIDE BIOSYNTHESIS PROTEIN PA4999-RELATED"/>
    <property type="match status" value="1"/>
</dbReference>
<dbReference type="Pfam" id="PF04932">
    <property type="entry name" value="Wzy_C"/>
    <property type="match status" value="1"/>
</dbReference>
<comment type="subcellular location">
    <subcellularLocation>
        <location evidence="1">Membrane</location>
        <topology evidence="1">Multi-pass membrane protein</topology>
    </subcellularLocation>
</comment>
<name>A0A1F5MJ47_9BACT</name>
<dbReference type="AlphaFoldDB" id="A0A1F5MJ47"/>
<evidence type="ECO:0000256" key="1">
    <source>
        <dbReference type="ARBA" id="ARBA00004141"/>
    </source>
</evidence>
<feature type="transmembrane region" description="Helical" evidence="5">
    <location>
        <begin position="364"/>
        <end position="380"/>
    </location>
</feature>
<dbReference type="GO" id="GO:0016020">
    <property type="term" value="C:membrane"/>
    <property type="evidence" value="ECO:0007669"/>
    <property type="project" value="UniProtKB-SubCell"/>
</dbReference>
<protein>
    <recommendedName>
        <fullName evidence="6">O-antigen ligase-related domain-containing protein</fullName>
    </recommendedName>
</protein>
<keyword evidence="2 5" id="KW-0812">Transmembrane</keyword>
<organism evidence="7 8">
    <name type="scientific">Candidatus Daviesbacteria bacterium RIFCSPLOWO2_01_FULL_40_24</name>
    <dbReference type="NCBI Taxonomy" id="1797787"/>
    <lineage>
        <taxon>Bacteria</taxon>
        <taxon>Candidatus Daviesiibacteriota</taxon>
    </lineage>
</organism>
<dbReference type="InterPro" id="IPR007016">
    <property type="entry name" value="O-antigen_ligase-rel_domated"/>
</dbReference>
<feature type="transmembrane region" description="Helical" evidence="5">
    <location>
        <begin position="126"/>
        <end position="145"/>
    </location>
</feature>
<proteinExistence type="predicted"/>
<reference evidence="7 8" key="1">
    <citation type="journal article" date="2016" name="Nat. Commun.">
        <title>Thousands of microbial genomes shed light on interconnected biogeochemical processes in an aquifer system.</title>
        <authorList>
            <person name="Anantharaman K."/>
            <person name="Brown C.T."/>
            <person name="Hug L.A."/>
            <person name="Sharon I."/>
            <person name="Castelle C.J."/>
            <person name="Probst A.J."/>
            <person name="Thomas B.C."/>
            <person name="Singh A."/>
            <person name="Wilkins M.J."/>
            <person name="Karaoz U."/>
            <person name="Brodie E.L."/>
            <person name="Williams K.H."/>
            <person name="Hubbard S.S."/>
            <person name="Banfield J.F."/>
        </authorList>
    </citation>
    <scope>NUCLEOTIDE SEQUENCE [LARGE SCALE GENOMIC DNA]</scope>
</reference>
<dbReference type="PANTHER" id="PTHR37422">
    <property type="entry name" value="TEICHURONIC ACID BIOSYNTHESIS PROTEIN TUAE"/>
    <property type="match status" value="1"/>
</dbReference>
<gene>
    <name evidence="7" type="ORF">A3B49_00650</name>
</gene>
<feature type="transmembrane region" description="Helical" evidence="5">
    <location>
        <begin position="333"/>
        <end position="352"/>
    </location>
</feature>
<keyword evidence="3 5" id="KW-1133">Transmembrane helix</keyword>
<feature type="transmembrane region" description="Helical" evidence="5">
    <location>
        <begin position="244"/>
        <end position="261"/>
    </location>
</feature>
<sequence>MNLIKFLFMGTILAVLLGEFGRFPFGGSSTSITLMDILLSTTLVLFIVWKVTTKEKILIPKNFKWVVYFWIIGIVSLGLSLIYFPIQEIVKGGSYLVRYILYSSSMVVVFNLLKQNIISRDSLIKLLISVGIILTGLGFMQLVFYPNFEDPPFFLTDFGFDPHRGRLTSTFLDPNFLGVFLVMTFGLVTYLLLKRPNRNNWVSLLLLVSGVLFTMSRSAYLSLFIVLAVIFWQARSLLVSKSSIRGLLLVALISVLVLMTVPQFRTRLKGAFLIDSSASLRFQSWWKGMEIVKFNPLLGVGFNNIRIAQQELYLTGVGSPEGGHAGSGIDSSLLFVLSTTGVLGIIVYLIFWGEVFRDLWKNNSVSSSVFLAVLISLIFSSQFINSLFFPAIMLWYFTILGLINESSGKL</sequence>
<feature type="transmembrane region" description="Helical" evidence="5">
    <location>
        <begin position="96"/>
        <end position="114"/>
    </location>
</feature>
<evidence type="ECO:0000259" key="6">
    <source>
        <dbReference type="Pfam" id="PF04932"/>
    </source>
</evidence>
<comment type="caution">
    <text evidence="7">The sequence shown here is derived from an EMBL/GenBank/DDBJ whole genome shotgun (WGS) entry which is preliminary data.</text>
</comment>
<accession>A0A1F5MJ47</accession>
<evidence type="ECO:0000313" key="7">
    <source>
        <dbReference type="EMBL" id="OGE65382.1"/>
    </source>
</evidence>
<feature type="transmembrane region" description="Helical" evidence="5">
    <location>
        <begin position="205"/>
        <end position="232"/>
    </location>
</feature>
<feature type="domain" description="O-antigen ligase-related" evidence="6">
    <location>
        <begin position="203"/>
        <end position="349"/>
    </location>
</feature>
<evidence type="ECO:0000256" key="2">
    <source>
        <dbReference type="ARBA" id="ARBA00022692"/>
    </source>
</evidence>